<evidence type="ECO:0000313" key="2">
    <source>
        <dbReference type="Proteomes" id="UP000245647"/>
    </source>
</evidence>
<dbReference type="AlphaFoldDB" id="A0A2U2PK07"/>
<gene>
    <name evidence="1" type="ORF">DDR33_07105</name>
</gene>
<name>A0A2U2PK07_9SPHI</name>
<dbReference type="Proteomes" id="UP000245647">
    <property type="component" value="Unassembled WGS sequence"/>
</dbReference>
<sequence length="60" mass="6729">MNRKKIGPQHRMGITEHPGWNLRCMDEGLILQALMRVTEVVSGIRKAEGTEIAGFLTIHS</sequence>
<proteinExistence type="predicted"/>
<protein>
    <submittedName>
        <fullName evidence="1">Uncharacterized protein</fullName>
    </submittedName>
</protein>
<dbReference type="EMBL" id="QEAS01000004">
    <property type="protein sequence ID" value="PWG81592.1"/>
    <property type="molecule type" value="Genomic_DNA"/>
</dbReference>
<comment type="caution">
    <text evidence="1">The sequence shown here is derived from an EMBL/GenBank/DDBJ whole genome shotgun (WGS) entry which is preliminary data.</text>
</comment>
<evidence type="ECO:0000313" key="1">
    <source>
        <dbReference type="EMBL" id="PWG81592.1"/>
    </source>
</evidence>
<reference evidence="1 2" key="1">
    <citation type="submission" date="2018-04" db="EMBL/GenBank/DDBJ databases">
        <title>Pedobacter chongqingensis sp. nov., isolated from a rottenly hemp rope.</title>
        <authorList>
            <person name="Cai Y."/>
        </authorList>
    </citation>
    <scope>NUCLEOTIDE SEQUENCE [LARGE SCALE GENOMIC DNA]</scope>
    <source>
        <strain evidence="1 2">FJ4-8</strain>
    </source>
</reference>
<keyword evidence="2" id="KW-1185">Reference proteome</keyword>
<accession>A0A2U2PK07</accession>
<organism evidence="1 2">
    <name type="scientific">Pararcticibacter amylolyticus</name>
    <dbReference type="NCBI Taxonomy" id="2173175"/>
    <lineage>
        <taxon>Bacteria</taxon>
        <taxon>Pseudomonadati</taxon>
        <taxon>Bacteroidota</taxon>
        <taxon>Sphingobacteriia</taxon>
        <taxon>Sphingobacteriales</taxon>
        <taxon>Sphingobacteriaceae</taxon>
        <taxon>Pararcticibacter</taxon>
    </lineage>
</organism>